<reference evidence="3" key="1">
    <citation type="submission" date="2016-10" db="EMBL/GenBank/DDBJ databases">
        <authorList>
            <person name="Varghese N."/>
            <person name="Submissions S."/>
        </authorList>
    </citation>
    <scope>NUCLEOTIDE SEQUENCE [LARGE SCALE GENOMIC DNA]</scope>
    <source>
        <strain evidence="3">DSM 10146</strain>
    </source>
</reference>
<evidence type="ECO:0000256" key="1">
    <source>
        <dbReference type="SAM" id="MobiDB-lite"/>
    </source>
</evidence>
<dbReference type="RefSeq" id="WP_242661769.1">
    <property type="nucleotide sequence ID" value="NZ_FNAV01000012.1"/>
</dbReference>
<keyword evidence="3" id="KW-1185">Reference proteome</keyword>
<name>A0A1G7I358_9RHOB</name>
<dbReference type="EMBL" id="FNAV01000012">
    <property type="protein sequence ID" value="SDF07172.1"/>
    <property type="molecule type" value="Genomic_DNA"/>
</dbReference>
<evidence type="ECO:0000313" key="2">
    <source>
        <dbReference type="EMBL" id="SDF07172.1"/>
    </source>
</evidence>
<proteinExistence type="predicted"/>
<dbReference type="AlphaFoldDB" id="A0A1G7I358"/>
<dbReference type="Proteomes" id="UP000198994">
    <property type="component" value="Unassembled WGS sequence"/>
</dbReference>
<gene>
    <name evidence="2" type="ORF">SAMN04488105_11213</name>
</gene>
<protein>
    <submittedName>
        <fullName evidence="2">Putative glutathione S-transferase</fullName>
    </submittedName>
</protein>
<evidence type="ECO:0000313" key="3">
    <source>
        <dbReference type="Proteomes" id="UP000198994"/>
    </source>
</evidence>
<sequence length="59" mass="6420">MLVTGISTTDWQPVQKAEEKGRFVRQDSSFRNRITRDGAPGHSPVRAAFPPRPGATGIA</sequence>
<dbReference type="Gene3D" id="3.40.30.10">
    <property type="entry name" value="Glutaredoxin"/>
    <property type="match status" value="1"/>
</dbReference>
<dbReference type="STRING" id="282683.SAMN04488105_11213"/>
<accession>A0A1G7I358</accession>
<organism evidence="2 3">
    <name type="scientific">Salipiger thiooxidans</name>
    <dbReference type="NCBI Taxonomy" id="282683"/>
    <lineage>
        <taxon>Bacteria</taxon>
        <taxon>Pseudomonadati</taxon>
        <taxon>Pseudomonadota</taxon>
        <taxon>Alphaproteobacteria</taxon>
        <taxon>Rhodobacterales</taxon>
        <taxon>Roseobacteraceae</taxon>
        <taxon>Salipiger</taxon>
    </lineage>
</organism>
<feature type="region of interest" description="Disordered" evidence="1">
    <location>
        <begin position="33"/>
        <end position="59"/>
    </location>
</feature>
<dbReference type="GO" id="GO:0016740">
    <property type="term" value="F:transferase activity"/>
    <property type="evidence" value="ECO:0007669"/>
    <property type="project" value="UniProtKB-KW"/>
</dbReference>
<keyword evidence="2" id="KW-0808">Transferase</keyword>